<evidence type="ECO:0000313" key="1">
    <source>
        <dbReference type="EMBL" id="MPM00737.1"/>
    </source>
</evidence>
<dbReference type="PANTHER" id="PTHR33747:SF1">
    <property type="entry name" value="ADENYLATE CYCLASE-ASSOCIATED CAP C-TERMINAL DOMAIN-CONTAINING PROTEIN"/>
    <property type="match status" value="1"/>
</dbReference>
<dbReference type="EMBL" id="VSSQ01000748">
    <property type="protein sequence ID" value="MPM00737.1"/>
    <property type="molecule type" value="Genomic_DNA"/>
</dbReference>
<protein>
    <recommendedName>
        <fullName evidence="2">Protein translocase subunit SecA</fullName>
    </recommendedName>
</protein>
<dbReference type="InterPro" id="IPR004027">
    <property type="entry name" value="SEC_C_motif"/>
</dbReference>
<dbReference type="Pfam" id="PF02810">
    <property type="entry name" value="SEC-C"/>
    <property type="match status" value="1"/>
</dbReference>
<name>A0A644WB47_9ZZZZ</name>
<dbReference type="Gene3D" id="3.10.450.50">
    <property type="match status" value="1"/>
</dbReference>
<gene>
    <name evidence="1" type="ORF">SDC9_46967</name>
</gene>
<comment type="caution">
    <text evidence="1">The sequence shown here is derived from an EMBL/GenBank/DDBJ whole genome shotgun (WGS) entry which is preliminary data.</text>
</comment>
<accession>A0A644WB47</accession>
<organism evidence="1">
    <name type="scientific">bioreactor metagenome</name>
    <dbReference type="NCBI Taxonomy" id="1076179"/>
    <lineage>
        <taxon>unclassified sequences</taxon>
        <taxon>metagenomes</taxon>
        <taxon>ecological metagenomes</taxon>
    </lineage>
</organism>
<dbReference type="PANTHER" id="PTHR33747">
    <property type="entry name" value="UPF0225 PROTEIN SCO1677"/>
    <property type="match status" value="1"/>
</dbReference>
<dbReference type="SUPFAM" id="SSF103642">
    <property type="entry name" value="Sec-C motif"/>
    <property type="match status" value="1"/>
</dbReference>
<dbReference type="InterPro" id="IPR010602">
    <property type="entry name" value="DUF1186"/>
</dbReference>
<sequence>MNEIIGKLEHVTKKFPHKELKEAIKRKEEVTPILLNTLDKIIQNSEEVDFDYMLHMYALYLLAQFREKRAFPKIIDLISLDPEYVEELLGDTLTGGLSSIIYSTYDGQISVLKNIIENQSINKYARSAVLDVYAQLYSDKTINREELINYLKILIYDIDYDEYTDLATDVQGVVVDNHIFEMIDDIQFLYDENRIDIFMLGEYDDFIDFIYLYKDKINPVRYIDDTIKEMEWWACFEQSNNSKEKLNFKKLEKQIMKDISQKYSKPKKEKISRNDPCPCGSGKKYKNCCINKSSSEKEIYINTGENIEGLLQDYPIEEGVKEESQVLITDIFDEESINIDKLVYLALHYRAIPMWIERNIDEENKNKIIYLTKASEEFLFKCEKEGITSFEEYDKKYKIHYRSKDWFKAFENLIKESNNKAAYKNTLKNIKKIISDFS</sequence>
<evidence type="ECO:0008006" key="2">
    <source>
        <dbReference type="Google" id="ProtNLM"/>
    </source>
</evidence>
<reference evidence="1" key="1">
    <citation type="submission" date="2019-08" db="EMBL/GenBank/DDBJ databases">
        <authorList>
            <person name="Kucharzyk K."/>
            <person name="Murdoch R.W."/>
            <person name="Higgins S."/>
            <person name="Loffler F."/>
        </authorList>
    </citation>
    <scope>NUCLEOTIDE SEQUENCE</scope>
</reference>
<proteinExistence type="predicted"/>
<dbReference type="Pfam" id="PF06685">
    <property type="entry name" value="DUF1186"/>
    <property type="match status" value="1"/>
</dbReference>
<dbReference type="AlphaFoldDB" id="A0A644WB47"/>